<dbReference type="Pfam" id="PF00691">
    <property type="entry name" value="OmpA"/>
    <property type="match status" value="1"/>
</dbReference>
<accession>A0A4P9UYC1</accession>
<evidence type="ECO:0000256" key="1">
    <source>
        <dbReference type="ARBA" id="ARBA00004162"/>
    </source>
</evidence>
<keyword evidence="10" id="KW-0966">Cell projection</keyword>
<evidence type="ECO:0000256" key="8">
    <source>
        <dbReference type="SAM" id="Phobius"/>
    </source>
</evidence>
<evidence type="ECO:0000256" key="4">
    <source>
        <dbReference type="ARBA" id="ARBA00022692"/>
    </source>
</evidence>
<evidence type="ECO:0000259" key="9">
    <source>
        <dbReference type="PROSITE" id="PS51123"/>
    </source>
</evidence>
<dbReference type="AlphaFoldDB" id="A0A4P9UYC1"/>
<dbReference type="PANTHER" id="PTHR30329">
    <property type="entry name" value="STATOR ELEMENT OF FLAGELLAR MOTOR COMPLEX"/>
    <property type="match status" value="1"/>
</dbReference>
<keyword evidence="5 8" id="KW-1133">Transmembrane helix</keyword>
<sequence length="298" mass="33555">MMRRKKKELAEPENHERWLISYADFITLLFAFFVVMYSISSVNEGKYKTLSDSLGEAFSKRQSQSAISGREGTPFTVVQPIQIGEEPMTVQPVELPHPTLEEVEKKHELSEEILRERRNLIEASEQMSEVLAPFIEKDLVAVKKHDFWIELEMNSELLFASGEAELSPKALPVLKKVSEIVRRMPNVINVEGHTDTVPISTVKFPSNWELSSARATSVVREFVNEGIAPSRLSAVGYGEFHPIADNSSEAGRFQNRRVVVVLMSHAFARYGANDEERAKLLNITPVTEAEINNTQGSP</sequence>
<dbReference type="InterPro" id="IPR036737">
    <property type="entry name" value="OmpA-like_sf"/>
</dbReference>
<dbReference type="CDD" id="cd07185">
    <property type="entry name" value="OmpA_C-like"/>
    <property type="match status" value="1"/>
</dbReference>
<dbReference type="NCBIfam" id="NF006541">
    <property type="entry name" value="PRK09038.1"/>
    <property type="match status" value="1"/>
</dbReference>
<comment type="subcellular location">
    <subcellularLocation>
        <location evidence="1">Cell membrane</location>
        <topology evidence="1">Single-pass membrane protein</topology>
    </subcellularLocation>
</comment>
<evidence type="ECO:0000256" key="5">
    <source>
        <dbReference type="ARBA" id="ARBA00022989"/>
    </source>
</evidence>
<dbReference type="OrthoDB" id="9815217at2"/>
<proteinExistence type="inferred from homology"/>
<name>A0A4P9UYC1_METBY</name>
<evidence type="ECO:0000256" key="3">
    <source>
        <dbReference type="ARBA" id="ARBA00022475"/>
    </source>
</evidence>
<dbReference type="EMBL" id="CP035467">
    <property type="protein sequence ID" value="QCW84876.1"/>
    <property type="molecule type" value="Genomic_DNA"/>
</dbReference>
<evidence type="ECO:0000313" key="10">
    <source>
        <dbReference type="EMBL" id="QCW84876.1"/>
    </source>
</evidence>
<dbReference type="GO" id="GO:0005886">
    <property type="term" value="C:plasma membrane"/>
    <property type="evidence" value="ECO:0007669"/>
    <property type="project" value="UniProtKB-SubCell"/>
</dbReference>
<evidence type="ECO:0000256" key="7">
    <source>
        <dbReference type="PROSITE-ProRule" id="PRU00473"/>
    </source>
</evidence>
<evidence type="ECO:0000313" key="11">
    <source>
        <dbReference type="Proteomes" id="UP000305881"/>
    </source>
</evidence>
<dbReference type="PRINTS" id="PR01023">
    <property type="entry name" value="NAFLGMOTY"/>
</dbReference>
<dbReference type="Proteomes" id="UP000305881">
    <property type="component" value="Chromosome"/>
</dbReference>
<dbReference type="PANTHER" id="PTHR30329:SF20">
    <property type="entry name" value="EXPORTED PROTEIN"/>
    <property type="match status" value="1"/>
</dbReference>
<keyword evidence="10" id="KW-0969">Cilium</keyword>
<gene>
    <name evidence="10" type="primary">motD</name>
    <name evidence="10" type="ORF">EQU24_15885</name>
</gene>
<dbReference type="KEGG" id="mbur:EQU24_15885"/>
<keyword evidence="3" id="KW-1003">Cell membrane</keyword>
<keyword evidence="4 8" id="KW-0812">Transmembrane</keyword>
<dbReference type="Gene3D" id="3.30.1330.60">
    <property type="entry name" value="OmpA-like domain"/>
    <property type="match status" value="1"/>
</dbReference>
<evidence type="ECO:0000256" key="2">
    <source>
        <dbReference type="ARBA" id="ARBA00008914"/>
    </source>
</evidence>
<feature type="domain" description="OmpA-like" evidence="9">
    <location>
        <begin position="146"/>
        <end position="266"/>
    </location>
</feature>
<feature type="transmembrane region" description="Helical" evidence="8">
    <location>
        <begin position="20"/>
        <end position="39"/>
    </location>
</feature>
<organism evidence="10 11">
    <name type="scientific">Methylotuvimicrobium buryatense</name>
    <name type="common">Methylomicrobium buryatense</name>
    <dbReference type="NCBI Taxonomy" id="95641"/>
    <lineage>
        <taxon>Bacteria</taxon>
        <taxon>Pseudomonadati</taxon>
        <taxon>Pseudomonadota</taxon>
        <taxon>Gammaproteobacteria</taxon>
        <taxon>Methylococcales</taxon>
        <taxon>Methylococcaceae</taxon>
        <taxon>Methylotuvimicrobium</taxon>
    </lineage>
</organism>
<keyword evidence="11" id="KW-1185">Reference proteome</keyword>
<comment type="similarity">
    <text evidence="2">Belongs to the MotB family.</text>
</comment>
<dbReference type="Pfam" id="PF13677">
    <property type="entry name" value="MotB_plug"/>
    <property type="match status" value="1"/>
</dbReference>
<dbReference type="PROSITE" id="PS51123">
    <property type="entry name" value="OMPA_2"/>
    <property type="match status" value="1"/>
</dbReference>
<dbReference type="InterPro" id="IPR050330">
    <property type="entry name" value="Bact_OuterMem_StrucFunc"/>
</dbReference>
<dbReference type="InterPro" id="IPR025713">
    <property type="entry name" value="MotB-like_N_dom"/>
</dbReference>
<protein>
    <submittedName>
        <fullName evidence="10">Flagellar motor protein MotD</fullName>
    </submittedName>
</protein>
<evidence type="ECO:0000256" key="6">
    <source>
        <dbReference type="ARBA" id="ARBA00023136"/>
    </source>
</evidence>
<dbReference type="STRING" id="675511.GCA_000341735_04277"/>
<dbReference type="InterPro" id="IPR006665">
    <property type="entry name" value="OmpA-like"/>
</dbReference>
<keyword evidence="10" id="KW-0282">Flagellum</keyword>
<dbReference type="SUPFAM" id="SSF103088">
    <property type="entry name" value="OmpA-like"/>
    <property type="match status" value="1"/>
</dbReference>
<reference evidence="11" key="1">
    <citation type="journal article" date="2019" name="J. Bacteriol.">
        <title>A Mutagenic Screen Identifies a TonB-Dependent Receptor Required for the Lanthanide Metal Switch in the Type I Methanotroph 'Methylotuvimicrobium buryatense' 5GB1C.</title>
        <authorList>
            <person name="Groom J.D."/>
            <person name="Ford S.M."/>
            <person name="Pesesky M.W."/>
            <person name="Lidstrom M.E."/>
        </authorList>
    </citation>
    <scope>NUCLEOTIDE SEQUENCE [LARGE SCALE GENOMIC DNA]</scope>
    <source>
        <strain evidence="11">5GB1C</strain>
    </source>
</reference>
<keyword evidence="6 7" id="KW-0472">Membrane</keyword>